<keyword evidence="5" id="KW-1185">Reference proteome</keyword>
<dbReference type="GO" id="GO:0045944">
    <property type="term" value="P:positive regulation of transcription by RNA polymerase II"/>
    <property type="evidence" value="ECO:0007669"/>
    <property type="project" value="TreeGrafter"/>
</dbReference>
<dbReference type="Pfam" id="PF12796">
    <property type="entry name" value="Ank_2"/>
    <property type="match status" value="1"/>
</dbReference>
<dbReference type="Pfam" id="PF00023">
    <property type="entry name" value="Ank"/>
    <property type="match status" value="2"/>
</dbReference>
<dbReference type="PROSITE" id="PS50088">
    <property type="entry name" value="ANK_REPEAT"/>
    <property type="match status" value="5"/>
</dbReference>
<sequence length="187" mass="19822">MSPGGGVYNYDTPLSTSEYQKTNQRSMLHVAVERGYSAIAEMLLKKGARISAQDDMGMTGLHLAARQGHDAIAKMLLEWHADPNLVDLSGQSPLHCAVDENHAQLVDVLLAGGADVNLRNAQGQTALHLAADGGNSEILARLLQQDLSCIATRDHFGSTAMCLAIAKGHAASVSVLLDHGEDPNSVM</sequence>
<evidence type="ECO:0000313" key="5">
    <source>
        <dbReference type="Proteomes" id="UP000054544"/>
    </source>
</evidence>
<keyword evidence="1" id="KW-0677">Repeat</keyword>
<dbReference type="SMART" id="SM00248">
    <property type="entry name" value="ANK"/>
    <property type="match status" value="5"/>
</dbReference>
<dbReference type="PANTHER" id="PTHR24193:SF121">
    <property type="entry name" value="ADA2A-CONTAINING COMPLEX COMPONENT 3, ISOFORM D"/>
    <property type="match status" value="1"/>
</dbReference>
<keyword evidence="2 3" id="KW-0040">ANK repeat</keyword>
<feature type="repeat" description="ANK" evidence="3">
    <location>
        <begin position="89"/>
        <end position="121"/>
    </location>
</feature>
<gene>
    <name evidence="4" type="ORF">H634G_08547</name>
</gene>
<evidence type="ECO:0000256" key="3">
    <source>
        <dbReference type="PROSITE-ProRule" id="PRU00023"/>
    </source>
</evidence>
<dbReference type="PANTHER" id="PTHR24193">
    <property type="entry name" value="ANKYRIN REPEAT PROTEIN"/>
    <property type="match status" value="1"/>
</dbReference>
<dbReference type="Proteomes" id="UP000054544">
    <property type="component" value="Unassembled WGS sequence"/>
</dbReference>
<dbReference type="PROSITE" id="PS50297">
    <property type="entry name" value="ANK_REP_REGION"/>
    <property type="match status" value="5"/>
</dbReference>
<evidence type="ECO:0000256" key="2">
    <source>
        <dbReference type="ARBA" id="ARBA00023043"/>
    </source>
</evidence>
<reference evidence="5" key="1">
    <citation type="journal article" date="2014" name="BMC Genomics">
        <title>The genome sequence of the biocontrol fungus Metarhizium anisopliae and comparative genomics of Metarhizium species.</title>
        <authorList>
            <person name="Pattemore J.A."/>
            <person name="Hane J.K."/>
            <person name="Williams A.H."/>
            <person name="Wilson B.A."/>
            <person name="Stodart B.J."/>
            <person name="Ash G.J."/>
        </authorList>
    </citation>
    <scope>NUCLEOTIDE SEQUENCE [LARGE SCALE GENOMIC DNA]</scope>
    <source>
        <strain evidence="5">BRIP 53293</strain>
    </source>
</reference>
<dbReference type="STRING" id="1291518.A0A0D9NQI1"/>
<dbReference type="AlphaFoldDB" id="A0A0D9NQI1"/>
<dbReference type="InterPro" id="IPR002110">
    <property type="entry name" value="Ankyrin_rpt"/>
</dbReference>
<feature type="repeat" description="ANK" evidence="3">
    <location>
        <begin position="122"/>
        <end position="155"/>
    </location>
</feature>
<evidence type="ECO:0000256" key="1">
    <source>
        <dbReference type="ARBA" id="ARBA00022737"/>
    </source>
</evidence>
<feature type="repeat" description="ANK" evidence="3">
    <location>
        <begin position="56"/>
        <end position="88"/>
    </location>
</feature>
<evidence type="ECO:0000313" key="4">
    <source>
        <dbReference type="EMBL" id="KJK76141.1"/>
    </source>
</evidence>
<feature type="repeat" description="ANK" evidence="3">
    <location>
        <begin position="156"/>
        <end position="187"/>
    </location>
</feature>
<feature type="repeat" description="ANK" evidence="3">
    <location>
        <begin position="23"/>
        <end position="55"/>
    </location>
</feature>
<dbReference type="InterPro" id="IPR050663">
    <property type="entry name" value="Ankyrin-SOCS_Box"/>
</dbReference>
<proteinExistence type="predicted"/>
<dbReference type="GO" id="GO:0000976">
    <property type="term" value="F:transcription cis-regulatory region binding"/>
    <property type="evidence" value="ECO:0007669"/>
    <property type="project" value="TreeGrafter"/>
</dbReference>
<dbReference type="EMBL" id="KE384747">
    <property type="protein sequence ID" value="KJK76141.1"/>
    <property type="molecule type" value="Genomic_DNA"/>
</dbReference>
<dbReference type="GO" id="GO:0005634">
    <property type="term" value="C:nucleus"/>
    <property type="evidence" value="ECO:0007669"/>
    <property type="project" value="TreeGrafter"/>
</dbReference>
<dbReference type="Gene3D" id="1.25.40.20">
    <property type="entry name" value="Ankyrin repeat-containing domain"/>
    <property type="match status" value="3"/>
</dbReference>
<accession>A0A0D9NQI1</accession>
<protein>
    <submittedName>
        <fullName evidence="4">Uncharacterized protein</fullName>
    </submittedName>
</protein>
<dbReference type="SUPFAM" id="SSF48403">
    <property type="entry name" value="Ankyrin repeat"/>
    <property type="match status" value="1"/>
</dbReference>
<dbReference type="InterPro" id="IPR036770">
    <property type="entry name" value="Ankyrin_rpt-contain_sf"/>
</dbReference>
<dbReference type="PRINTS" id="PR01415">
    <property type="entry name" value="ANKYRIN"/>
</dbReference>
<organism evidence="4 5">
    <name type="scientific">Metarhizium anisopliae BRIP 53293</name>
    <dbReference type="NCBI Taxonomy" id="1291518"/>
    <lineage>
        <taxon>Eukaryota</taxon>
        <taxon>Fungi</taxon>
        <taxon>Dikarya</taxon>
        <taxon>Ascomycota</taxon>
        <taxon>Pezizomycotina</taxon>
        <taxon>Sordariomycetes</taxon>
        <taxon>Hypocreomycetidae</taxon>
        <taxon>Hypocreales</taxon>
        <taxon>Clavicipitaceae</taxon>
        <taxon>Metarhizium</taxon>
    </lineage>
</organism>
<name>A0A0D9NQI1_METAN</name>